<comment type="similarity">
    <text evidence="2">Belongs to the SusD family.</text>
</comment>
<evidence type="ECO:0000313" key="10">
    <source>
        <dbReference type="Proteomes" id="UP000322791"/>
    </source>
</evidence>
<keyword evidence="3 6" id="KW-0732">Signal</keyword>
<name>A0A5D6UYM0_9BACT</name>
<dbReference type="AlphaFoldDB" id="A0A5D6UYM0"/>
<gene>
    <name evidence="9" type="ORF">FY528_12355</name>
</gene>
<dbReference type="GO" id="GO:0009279">
    <property type="term" value="C:cell outer membrane"/>
    <property type="evidence" value="ECO:0007669"/>
    <property type="project" value="UniProtKB-SubCell"/>
</dbReference>
<organism evidence="9 10">
    <name type="scientific">Hymenobacter lutimineralis</name>
    <dbReference type="NCBI Taxonomy" id="2606448"/>
    <lineage>
        <taxon>Bacteria</taxon>
        <taxon>Pseudomonadati</taxon>
        <taxon>Bacteroidota</taxon>
        <taxon>Cytophagia</taxon>
        <taxon>Cytophagales</taxon>
        <taxon>Hymenobacteraceae</taxon>
        <taxon>Hymenobacter</taxon>
    </lineage>
</organism>
<evidence type="ECO:0000256" key="4">
    <source>
        <dbReference type="ARBA" id="ARBA00023136"/>
    </source>
</evidence>
<evidence type="ECO:0000256" key="5">
    <source>
        <dbReference type="ARBA" id="ARBA00023237"/>
    </source>
</evidence>
<dbReference type="InterPro" id="IPR011990">
    <property type="entry name" value="TPR-like_helical_dom_sf"/>
</dbReference>
<sequence>MKKYTFRAATVALLLAAGLLSTSCEKQLDIQPQQSIDAGLALGTPEGIGTAVVGAYSRLYTPGLYGTNLVLIPDLLASEGYVAWQGTFQSYRELALADIENFNADALRTWREAYRLININNLILGGLGTITDADTRAQYEGEMRLMRGLLYFELVRLYGQPDINSPLGVPLQLKGINTLTEASAKVGRNSVQEVYTQIIADMQAAEDLLPESNEEGRFDKFDAKALLARVYLQQGKYAEAGALADEVITSSGASLNPSVLDIFTSKGSAEALFEVQQNDQNNAGTTNDGLATFYSGKTTGFRGRADVNVSSVFVAQYETSDMRGISGENIGESLLYVGDAVRAGRRSFKWNDPAQNIPIIRLAEMYLIRAEANVRLPSEGGNGNPAAALEDINLIRERAGASTLGSVSTAEVLRERELELAFEGFRIHDYRRTGRTLGGNPSTAPNRVLPIPDYEIQLGNALPQNPGYN</sequence>
<keyword evidence="5" id="KW-0998">Cell outer membrane</keyword>
<dbReference type="Proteomes" id="UP000322791">
    <property type="component" value="Unassembled WGS sequence"/>
</dbReference>
<dbReference type="InterPro" id="IPR033985">
    <property type="entry name" value="SusD-like_N"/>
</dbReference>
<keyword evidence="10" id="KW-1185">Reference proteome</keyword>
<feature type="domain" description="SusD-like N-terminal" evidence="8">
    <location>
        <begin position="96"/>
        <end position="232"/>
    </location>
</feature>
<evidence type="ECO:0000259" key="8">
    <source>
        <dbReference type="Pfam" id="PF14322"/>
    </source>
</evidence>
<dbReference type="PROSITE" id="PS51257">
    <property type="entry name" value="PROKAR_LIPOPROTEIN"/>
    <property type="match status" value="1"/>
</dbReference>
<feature type="chain" id="PRO_5022797387" evidence="6">
    <location>
        <begin position="27"/>
        <end position="469"/>
    </location>
</feature>
<dbReference type="Pfam" id="PF07980">
    <property type="entry name" value="SusD_RagB"/>
    <property type="match status" value="1"/>
</dbReference>
<dbReference type="CDD" id="cd08977">
    <property type="entry name" value="SusD"/>
    <property type="match status" value="1"/>
</dbReference>
<reference evidence="9 10" key="1">
    <citation type="submission" date="2019-08" db="EMBL/GenBank/DDBJ databases">
        <authorList>
            <person name="Seo M.-J."/>
        </authorList>
    </citation>
    <scope>NUCLEOTIDE SEQUENCE [LARGE SCALE GENOMIC DNA]</scope>
    <source>
        <strain evidence="9 10">KIGAM108</strain>
    </source>
</reference>
<evidence type="ECO:0000259" key="7">
    <source>
        <dbReference type="Pfam" id="PF07980"/>
    </source>
</evidence>
<comment type="caution">
    <text evidence="9">The sequence shown here is derived from an EMBL/GenBank/DDBJ whole genome shotgun (WGS) entry which is preliminary data.</text>
</comment>
<proteinExistence type="inferred from homology"/>
<dbReference type="Gene3D" id="1.25.40.390">
    <property type="match status" value="1"/>
</dbReference>
<keyword evidence="4" id="KW-0472">Membrane</keyword>
<comment type="subcellular location">
    <subcellularLocation>
        <location evidence="1">Cell outer membrane</location>
    </subcellularLocation>
</comment>
<dbReference type="Pfam" id="PF14322">
    <property type="entry name" value="SusD-like_3"/>
    <property type="match status" value="1"/>
</dbReference>
<evidence type="ECO:0000313" key="9">
    <source>
        <dbReference type="EMBL" id="TYZ08663.1"/>
    </source>
</evidence>
<evidence type="ECO:0000256" key="1">
    <source>
        <dbReference type="ARBA" id="ARBA00004442"/>
    </source>
</evidence>
<evidence type="ECO:0000256" key="3">
    <source>
        <dbReference type="ARBA" id="ARBA00022729"/>
    </source>
</evidence>
<dbReference type="RefSeq" id="WP_149071332.1">
    <property type="nucleotide sequence ID" value="NZ_VTHL01000012.1"/>
</dbReference>
<accession>A0A5D6UYM0</accession>
<protein>
    <submittedName>
        <fullName evidence="9">RagB/SusD family nutrient uptake outer membrane protein</fullName>
    </submittedName>
</protein>
<dbReference type="SUPFAM" id="SSF48452">
    <property type="entry name" value="TPR-like"/>
    <property type="match status" value="1"/>
</dbReference>
<evidence type="ECO:0000256" key="6">
    <source>
        <dbReference type="SAM" id="SignalP"/>
    </source>
</evidence>
<dbReference type="InterPro" id="IPR012944">
    <property type="entry name" value="SusD_RagB_dom"/>
</dbReference>
<feature type="domain" description="RagB/SusD" evidence="7">
    <location>
        <begin position="355"/>
        <end position="434"/>
    </location>
</feature>
<dbReference type="EMBL" id="VTHL01000012">
    <property type="protein sequence ID" value="TYZ08663.1"/>
    <property type="molecule type" value="Genomic_DNA"/>
</dbReference>
<feature type="signal peptide" evidence="6">
    <location>
        <begin position="1"/>
        <end position="26"/>
    </location>
</feature>
<evidence type="ECO:0000256" key="2">
    <source>
        <dbReference type="ARBA" id="ARBA00006275"/>
    </source>
</evidence>